<feature type="domain" description="Glutaredoxin" evidence="2">
    <location>
        <begin position="95"/>
        <end position="161"/>
    </location>
</feature>
<organism evidence="3 4">
    <name type="scientific">Vitis rotundifolia</name>
    <name type="common">Muscadine grape</name>
    <dbReference type="NCBI Taxonomy" id="103349"/>
    <lineage>
        <taxon>Eukaryota</taxon>
        <taxon>Viridiplantae</taxon>
        <taxon>Streptophyta</taxon>
        <taxon>Embryophyta</taxon>
        <taxon>Tracheophyta</taxon>
        <taxon>Spermatophyta</taxon>
        <taxon>Magnoliopsida</taxon>
        <taxon>eudicotyledons</taxon>
        <taxon>Gunneridae</taxon>
        <taxon>Pentapetalae</taxon>
        <taxon>rosids</taxon>
        <taxon>Vitales</taxon>
        <taxon>Vitaceae</taxon>
        <taxon>Viteae</taxon>
        <taxon>Vitis</taxon>
    </lineage>
</organism>
<comment type="caution">
    <text evidence="3">The sequence shown here is derived from an EMBL/GenBank/DDBJ whole genome shotgun (WGS) entry which is preliminary data.</text>
</comment>
<protein>
    <recommendedName>
        <fullName evidence="2">Glutaredoxin domain-containing protein</fullName>
    </recommendedName>
</protein>
<dbReference type="CDD" id="cd03031">
    <property type="entry name" value="GRX_GRX_like"/>
    <property type="match status" value="1"/>
</dbReference>
<feature type="region of interest" description="Disordered" evidence="1">
    <location>
        <begin position="65"/>
        <end position="85"/>
    </location>
</feature>
<dbReference type="EMBL" id="JARBHA010000013">
    <property type="protein sequence ID" value="KAJ9683905.1"/>
    <property type="molecule type" value="Genomic_DNA"/>
</dbReference>
<dbReference type="AlphaFoldDB" id="A0AA39DHL4"/>
<dbReference type="Pfam" id="PF00462">
    <property type="entry name" value="Glutaredoxin"/>
    <property type="match status" value="1"/>
</dbReference>
<reference evidence="3 4" key="1">
    <citation type="journal article" date="2023" name="BMC Biotechnol.">
        <title>Vitis rotundifolia cv Carlos genome sequencing.</title>
        <authorList>
            <person name="Huff M."/>
            <person name="Hulse-Kemp A."/>
            <person name="Scheffler B."/>
            <person name="Youngblood R."/>
            <person name="Simpson S."/>
            <person name="Babiker E."/>
            <person name="Staton M."/>
        </authorList>
    </citation>
    <scope>NUCLEOTIDE SEQUENCE [LARGE SCALE GENOMIC DNA]</scope>
    <source>
        <tissue evidence="3">Leaf</tissue>
    </source>
</reference>
<evidence type="ECO:0000259" key="2">
    <source>
        <dbReference type="Pfam" id="PF00462"/>
    </source>
</evidence>
<proteinExistence type="predicted"/>
<evidence type="ECO:0000313" key="3">
    <source>
        <dbReference type="EMBL" id="KAJ9683905.1"/>
    </source>
</evidence>
<dbReference type="InterPro" id="IPR036249">
    <property type="entry name" value="Thioredoxin-like_sf"/>
</dbReference>
<dbReference type="PANTHER" id="PTHR45669:SF67">
    <property type="entry name" value="GLUTAREDOXIN DOMAIN-CONTAINING PROTEIN"/>
    <property type="match status" value="1"/>
</dbReference>
<gene>
    <name evidence="3" type="ORF">PVL29_016419</name>
</gene>
<dbReference type="PROSITE" id="PS51354">
    <property type="entry name" value="GLUTAREDOXIN_2"/>
    <property type="match status" value="1"/>
</dbReference>
<dbReference type="PANTHER" id="PTHR45669">
    <property type="entry name" value="GLUTAREDOXIN DOMAIN-CONTAINING CYSTEINE-RICH PROTEIN CG12206-RELATED"/>
    <property type="match status" value="1"/>
</dbReference>
<dbReference type="Proteomes" id="UP001168098">
    <property type="component" value="Unassembled WGS sequence"/>
</dbReference>
<dbReference type="InterPro" id="IPR002109">
    <property type="entry name" value="Glutaredoxin"/>
</dbReference>
<dbReference type="Gene3D" id="3.40.30.10">
    <property type="entry name" value="Glutaredoxin"/>
    <property type="match status" value="1"/>
</dbReference>
<evidence type="ECO:0000313" key="4">
    <source>
        <dbReference type="Proteomes" id="UP001168098"/>
    </source>
</evidence>
<keyword evidence="4" id="KW-1185">Reference proteome</keyword>
<sequence>MWRSWVNSPGGVQTAPASYKNFSCSSFKDIQSLCKEENHCSSNLKRPSIFHRVRVVTSVLRNWSSTQANPEPNPKPEPEPPQPCVSLTGGDQSVVVYFTSLRVVRKTFEDCSTVRSILRGFRVKVDERDLSMDAGFLDELKGILGRKKLSLPRVFIGGRYVGGAEEIRQLHETGELKKLLGGFPVAAGVCDECGGYRFMLCENCDGSRKVYSEKIGFRICTACNENGLIRCPSCSYVHL</sequence>
<dbReference type="SUPFAM" id="SSF52833">
    <property type="entry name" value="Thioredoxin-like"/>
    <property type="match status" value="1"/>
</dbReference>
<dbReference type="Pfam" id="PF23733">
    <property type="entry name" value="GRXCR1-2_C"/>
    <property type="match status" value="1"/>
</dbReference>
<evidence type="ECO:0000256" key="1">
    <source>
        <dbReference type="SAM" id="MobiDB-lite"/>
    </source>
</evidence>
<name>A0AA39DHL4_VITRO</name>
<accession>A0AA39DHL4</accession>
<feature type="compositionally biased region" description="Pro residues" evidence="1">
    <location>
        <begin position="71"/>
        <end position="83"/>
    </location>
</feature>